<dbReference type="Proteomes" id="UP000198951">
    <property type="component" value="Unassembled WGS sequence"/>
</dbReference>
<keyword evidence="2" id="KW-1185">Reference proteome</keyword>
<evidence type="ECO:0000313" key="1">
    <source>
        <dbReference type="EMBL" id="SEA52611.1"/>
    </source>
</evidence>
<accession>A0A1H4BWQ9</accession>
<protein>
    <submittedName>
        <fullName evidence="1">Uncharacterized protein</fullName>
    </submittedName>
</protein>
<sequence>MKNIVILKNNISLTHKTPNPDLPAGRQVEVELFLILPFLARLKKRERIAGNSSKKKQLLSSNYNQKKRSFWTMYSHWSQKLFFQIKWCISYASKVILLTANSAIASLAAVWNAT</sequence>
<name>A0A1H4BWQ9_9FLAO</name>
<organism evidence="1 2">
    <name type="scientific">Flavobacterium gillisiae</name>
    <dbReference type="NCBI Taxonomy" id="150146"/>
    <lineage>
        <taxon>Bacteria</taxon>
        <taxon>Pseudomonadati</taxon>
        <taxon>Bacteroidota</taxon>
        <taxon>Flavobacteriia</taxon>
        <taxon>Flavobacteriales</taxon>
        <taxon>Flavobacteriaceae</taxon>
        <taxon>Flavobacterium</taxon>
    </lineage>
</organism>
<dbReference type="EMBL" id="FNRD01000005">
    <property type="protein sequence ID" value="SEA52611.1"/>
    <property type="molecule type" value="Genomic_DNA"/>
</dbReference>
<evidence type="ECO:0000313" key="2">
    <source>
        <dbReference type="Proteomes" id="UP000198951"/>
    </source>
</evidence>
<gene>
    <name evidence="1" type="ORF">SAMN05443667_105111</name>
</gene>
<reference evidence="2" key="1">
    <citation type="submission" date="2016-10" db="EMBL/GenBank/DDBJ databases">
        <authorList>
            <person name="Varghese N."/>
            <person name="Submissions S."/>
        </authorList>
    </citation>
    <scope>NUCLEOTIDE SEQUENCE [LARGE SCALE GENOMIC DNA]</scope>
    <source>
        <strain evidence="2">DSM 22376</strain>
    </source>
</reference>
<proteinExistence type="predicted"/>
<dbReference type="AlphaFoldDB" id="A0A1H4BWQ9"/>